<gene>
    <name evidence="2" type="ORF">Bca52824_000806</name>
</gene>
<name>A0A8X7WG94_BRACI</name>
<dbReference type="EMBL" id="JAAMPC010000001">
    <property type="protein sequence ID" value="KAG2329626.1"/>
    <property type="molecule type" value="Genomic_DNA"/>
</dbReference>
<protein>
    <submittedName>
        <fullName evidence="2">Uncharacterized protein</fullName>
    </submittedName>
</protein>
<evidence type="ECO:0000313" key="3">
    <source>
        <dbReference type="Proteomes" id="UP000886595"/>
    </source>
</evidence>
<dbReference type="OrthoDB" id="10261556at2759"/>
<organism evidence="2 3">
    <name type="scientific">Brassica carinata</name>
    <name type="common">Ethiopian mustard</name>
    <name type="synonym">Abyssinian cabbage</name>
    <dbReference type="NCBI Taxonomy" id="52824"/>
    <lineage>
        <taxon>Eukaryota</taxon>
        <taxon>Viridiplantae</taxon>
        <taxon>Streptophyta</taxon>
        <taxon>Embryophyta</taxon>
        <taxon>Tracheophyta</taxon>
        <taxon>Spermatophyta</taxon>
        <taxon>Magnoliopsida</taxon>
        <taxon>eudicotyledons</taxon>
        <taxon>Gunneridae</taxon>
        <taxon>Pentapetalae</taxon>
        <taxon>rosids</taxon>
        <taxon>malvids</taxon>
        <taxon>Brassicales</taxon>
        <taxon>Brassicaceae</taxon>
        <taxon>Brassiceae</taxon>
        <taxon>Brassica</taxon>
    </lineage>
</organism>
<sequence>MESTHYADHHAFMPNFCGTRLNVTVTNKAEAVRRYKGSHHQKNPKLNPLEDGYIQFDDDYVSDNGDSEQKIDENNPVVDESLMSTTEERLRR</sequence>
<reference evidence="2 3" key="1">
    <citation type="submission" date="2020-02" db="EMBL/GenBank/DDBJ databases">
        <authorList>
            <person name="Ma Q."/>
            <person name="Huang Y."/>
            <person name="Song X."/>
            <person name="Pei D."/>
        </authorList>
    </citation>
    <scope>NUCLEOTIDE SEQUENCE [LARGE SCALE GENOMIC DNA]</scope>
    <source>
        <strain evidence="2">Sxm20200214</strain>
        <tissue evidence="2">Leaf</tissue>
    </source>
</reference>
<keyword evidence="3" id="KW-1185">Reference proteome</keyword>
<accession>A0A8X7WG94</accession>
<comment type="caution">
    <text evidence="2">The sequence shown here is derived from an EMBL/GenBank/DDBJ whole genome shotgun (WGS) entry which is preliminary data.</text>
</comment>
<feature type="region of interest" description="Disordered" evidence="1">
    <location>
        <begin position="62"/>
        <end position="92"/>
    </location>
</feature>
<dbReference type="AlphaFoldDB" id="A0A8X7WG94"/>
<evidence type="ECO:0000313" key="2">
    <source>
        <dbReference type="EMBL" id="KAG2329626.1"/>
    </source>
</evidence>
<dbReference type="Proteomes" id="UP000886595">
    <property type="component" value="Unassembled WGS sequence"/>
</dbReference>
<evidence type="ECO:0000256" key="1">
    <source>
        <dbReference type="SAM" id="MobiDB-lite"/>
    </source>
</evidence>
<proteinExistence type="predicted"/>